<reference evidence="5 6" key="1">
    <citation type="submission" date="2020-03" db="EMBL/GenBank/DDBJ databases">
        <title>Draft Genome Sequence of Cudoniella acicularis.</title>
        <authorList>
            <person name="Buettner E."/>
            <person name="Kellner H."/>
        </authorList>
    </citation>
    <scope>NUCLEOTIDE SEQUENCE [LARGE SCALE GENOMIC DNA]</scope>
    <source>
        <strain evidence="5 6">DSM 108380</strain>
    </source>
</reference>
<dbReference type="Pfam" id="PF08241">
    <property type="entry name" value="Methyltransf_11"/>
    <property type="match status" value="1"/>
</dbReference>
<dbReference type="GO" id="GO:0003838">
    <property type="term" value="F:sterol 24-C-methyltransferase activity"/>
    <property type="evidence" value="ECO:0007669"/>
    <property type="project" value="TreeGrafter"/>
</dbReference>
<dbReference type="OrthoDB" id="540004at2759"/>
<evidence type="ECO:0000256" key="1">
    <source>
        <dbReference type="ARBA" id="ARBA00022679"/>
    </source>
</evidence>
<name>A0A8H4R856_9HELO</name>
<comment type="similarity">
    <text evidence="2">Belongs to the class I-like SAM-binding methyltransferase superfamily. Erg6/SMT family.</text>
</comment>
<proteinExistence type="inferred from homology"/>
<dbReference type="Proteomes" id="UP000566819">
    <property type="component" value="Unassembled WGS sequence"/>
</dbReference>
<dbReference type="CDD" id="cd02440">
    <property type="entry name" value="AdoMet_MTases"/>
    <property type="match status" value="1"/>
</dbReference>
<evidence type="ECO:0000313" key="6">
    <source>
        <dbReference type="Proteomes" id="UP000566819"/>
    </source>
</evidence>
<dbReference type="GO" id="GO:0005783">
    <property type="term" value="C:endoplasmic reticulum"/>
    <property type="evidence" value="ECO:0007669"/>
    <property type="project" value="TreeGrafter"/>
</dbReference>
<evidence type="ECO:0000256" key="2">
    <source>
        <dbReference type="ARBA" id="ARBA00038188"/>
    </source>
</evidence>
<dbReference type="GO" id="GO:0006696">
    <property type="term" value="P:ergosterol biosynthetic process"/>
    <property type="evidence" value="ECO:0007669"/>
    <property type="project" value="TreeGrafter"/>
</dbReference>
<gene>
    <name evidence="5" type="ORF">G7Y89_g13646</name>
</gene>
<sequence length="301" mass="34172">MSSTDEEPLINLNRTLQDYYSSLESRIGYRLVLGGTRHFGYWKKDTLWPFPINRALRAMEDHLFDTLYLEKGSLVLDAGCGVAAVAIHMAKRGLRISCIDVVDRHLSRAKRNVHANGFDGAITVRKMDYHHLDGFADGTFDGAYTMETFVHATDPELALSEFFRVLKPGGSIALYEYDHNNLSQAPEDIRTSMELINKYTSMPSNARFEQGVLQRMMMEAGFEDIEVNDLSINITPMLRLFFILAYLPFLIVKLFGLESVFINTVAAVKLYESRDYCRYVAVSAKKPLASEKQDGVRERKG</sequence>
<dbReference type="PANTHER" id="PTHR44068">
    <property type="entry name" value="ZGC:194242"/>
    <property type="match status" value="1"/>
</dbReference>
<keyword evidence="3" id="KW-0812">Transmembrane</keyword>
<organism evidence="5 6">
    <name type="scientific">Cudoniella acicularis</name>
    <dbReference type="NCBI Taxonomy" id="354080"/>
    <lineage>
        <taxon>Eukaryota</taxon>
        <taxon>Fungi</taxon>
        <taxon>Dikarya</taxon>
        <taxon>Ascomycota</taxon>
        <taxon>Pezizomycotina</taxon>
        <taxon>Leotiomycetes</taxon>
        <taxon>Helotiales</taxon>
        <taxon>Tricladiaceae</taxon>
        <taxon>Cudoniella</taxon>
    </lineage>
</organism>
<keyword evidence="3" id="KW-1133">Transmembrane helix</keyword>
<dbReference type="SUPFAM" id="SSF53335">
    <property type="entry name" value="S-adenosyl-L-methionine-dependent methyltransferases"/>
    <property type="match status" value="1"/>
</dbReference>
<accession>A0A8H4R856</accession>
<evidence type="ECO:0000313" key="5">
    <source>
        <dbReference type="EMBL" id="KAF4624526.1"/>
    </source>
</evidence>
<keyword evidence="1" id="KW-0808">Transferase</keyword>
<feature type="transmembrane region" description="Helical" evidence="3">
    <location>
        <begin position="240"/>
        <end position="268"/>
    </location>
</feature>
<dbReference type="PANTHER" id="PTHR44068:SF1">
    <property type="entry name" value="HYPOTHETICAL LOC100005854"/>
    <property type="match status" value="1"/>
</dbReference>
<dbReference type="EMBL" id="JAAMPI010001630">
    <property type="protein sequence ID" value="KAF4624526.1"/>
    <property type="molecule type" value="Genomic_DNA"/>
</dbReference>
<evidence type="ECO:0000256" key="3">
    <source>
        <dbReference type="SAM" id="Phobius"/>
    </source>
</evidence>
<dbReference type="InterPro" id="IPR013216">
    <property type="entry name" value="Methyltransf_11"/>
</dbReference>
<dbReference type="InterPro" id="IPR029063">
    <property type="entry name" value="SAM-dependent_MTases_sf"/>
</dbReference>
<dbReference type="AlphaFoldDB" id="A0A8H4R856"/>
<dbReference type="Gene3D" id="3.40.50.150">
    <property type="entry name" value="Vaccinia Virus protein VP39"/>
    <property type="match status" value="1"/>
</dbReference>
<comment type="caution">
    <text evidence="5">The sequence shown here is derived from an EMBL/GenBank/DDBJ whole genome shotgun (WGS) entry which is preliminary data.</text>
</comment>
<keyword evidence="6" id="KW-1185">Reference proteome</keyword>
<protein>
    <recommendedName>
        <fullName evidence="4">Methyltransferase type 11 domain-containing protein</fullName>
    </recommendedName>
</protein>
<feature type="domain" description="Methyltransferase type 11" evidence="4">
    <location>
        <begin position="76"/>
        <end position="173"/>
    </location>
</feature>
<dbReference type="InterPro" id="IPR050447">
    <property type="entry name" value="Erg6_SMT_methyltransf"/>
</dbReference>
<keyword evidence="3" id="KW-0472">Membrane</keyword>
<evidence type="ECO:0000259" key="4">
    <source>
        <dbReference type="Pfam" id="PF08241"/>
    </source>
</evidence>